<evidence type="ECO:0000313" key="7">
    <source>
        <dbReference type="Proteomes" id="UP000573499"/>
    </source>
</evidence>
<dbReference type="Pfam" id="PF17932">
    <property type="entry name" value="TetR_C_24"/>
    <property type="match status" value="1"/>
</dbReference>
<accession>A0A7W2FET1</accession>
<keyword evidence="7" id="KW-1185">Reference proteome</keyword>
<dbReference type="Proteomes" id="UP000573499">
    <property type="component" value="Unassembled WGS sequence"/>
</dbReference>
<evidence type="ECO:0000313" key="6">
    <source>
        <dbReference type="EMBL" id="MBA5690388.1"/>
    </source>
</evidence>
<keyword evidence="2 4" id="KW-0238">DNA-binding</keyword>
<dbReference type="AlphaFoldDB" id="A0A7W2FET1"/>
<dbReference type="InterPro" id="IPR001647">
    <property type="entry name" value="HTH_TetR"/>
</dbReference>
<dbReference type="GO" id="GO:0003677">
    <property type="term" value="F:DNA binding"/>
    <property type="evidence" value="ECO:0007669"/>
    <property type="project" value="UniProtKB-UniRule"/>
</dbReference>
<dbReference type="InterPro" id="IPR009057">
    <property type="entry name" value="Homeodomain-like_sf"/>
</dbReference>
<dbReference type="SUPFAM" id="SSF48498">
    <property type="entry name" value="Tetracyclin repressor-like, C-terminal domain"/>
    <property type="match status" value="1"/>
</dbReference>
<dbReference type="PANTHER" id="PTHR47506:SF1">
    <property type="entry name" value="HTH-TYPE TRANSCRIPTIONAL REGULATOR YJDC"/>
    <property type="match status" value="1"/>
</dbReference>
<reference evidence="6 7" key="1">
    <citation type="submission" date="2020-07" db="EMBL/GenBank/DDBJ databases">
        <title>Novel species isolated from subtropical streams in China.</title>
        <authorList>
            <person name="Lu H."/>
        </authorList>
    </citation>
    <scope>NUCLEOTIDE SEQUENCE [LARGE SCALE GENOMIC DNA]</scope>
    <source>
        <strain evidence="6 7">LX47W</strain>
    </source>
</reference>
<organism evidence="6 7">
    <name type="scientific">Rugamonas apoptosis</name>
    <dbReference type="NCBI Taxonomy" id="2758570"/>
    <lineage>
        <taxon>Bacteria</taxon>
        <taxon>Pseudomonadati</taxon>
        <taxon>Pseudomonadota</taxon>
        <taxon>Betaproteobacteria</taxon>
        <taxon>Burkholderiales</taxon>
        <taxon>Oxalobacteraceae</taxon>
        <taxon>Telluria group</taxon>
        <taxon>Rugamonas</taxon>
    </lineage>
</organism>
<dbReference type="InterPro" id="IPR041490">
    <property type="entry name" value="KstR2_TetR_C"/>
</dbReference>
<sequence>MSERRQRLLAAAIHCFGTHGYHHTTLKMLCAEAGLTERYFYESFSNFDELLCSAYNEAADTMLAKVTAKVARAAPNPHDRMRAALESYLAVVAADKARARLVLMEIEGASEAANATYRQRLDMSTDVIEQLICAGLPAKPANGLSSRLLSGALLGALYQTAKNWALADFKPARATLLKNLLALGMATVAAWQAPAALSAPTPAPPPPCPPPERLTWISFIPSPPRWRPASYWYCWPTAWRRCRRPGWAWTWNGGAPACASSARPCRVSRCPTWKADAARRWCWCMALAATRTTSPASRASSRPTTGS</sequence>
<comment type="caution">
    <text evidence="6">The sequence shown here is derived from an EMBL/GenBank/DDBJ whole genome shotgun (WGS) entry which is preliminary data.</text>
</comment>
<evidence type="ECO:0000256" key="1">
    <source>
        <dbReference type="ARBA" id="ARBA00023015"/>
    </source>
</evidence>
<dbReference type="Gene3D" id="1.10.357.10">
    <property type="entry name" value="Tetracycline Repressor, domain 2"/>
    <property type="match status" value="1"/>
</dbReference>
<dbReference type="EMBL" id="JACEZU010000017">
    <property type="protein sequence ID" value="MBA5690388.1"/>
    <property type="molecule type" value="Genomic_DNA"/>
</dbReference>
<evidence type="ECO:0000259" key="5">
    <source>
        <dbReference type="PROSITE" id="PS50977"/>
    </source>
</evidence>
<dbReference type="RefSeq" id="WP_182157191.1">
    <property type="nucleotide sequence ID" value="NZ_JACEZU010000017.1"/>
</dbReference>
<evidence type="ECO:0000256" key="2">
    <source>
        <dbReference type="ARBA" id="ARBA00023125"/>
    </source>
</evidence>
<feature type="domain" description="HTH tetR-type" evidence="5">
    <location>
        <begin position="2"/>
        <end position="62"/>
    </location>
</feature>
<dbReference type="PROSITE" id="PS50977">
    <property type="entry name" value="HTH_TETR_2"/>
    <property type="match status" value="1"/>
</dbReference>
<keyword evidence="1" id="KW-0805">Transcription regulation</keyword>
<keyword evidence="3" id="KW-0804">Transcription</keyword>
<name>A0A7W2FET1_9BURK</name>
<evidence type="ECO:0000256" key="3">
    <source>
        <dbReference type="ARBA" id="ARBA00023163"/>
    </source>
</evidence>
<protein>
    <submittedName>
        <fullName evidence="6">TetR/AcrR family transcriptional regulator</fullName>
    </submittedName>
</protein>
<gene>
    <name evidence="6" type="ORF">H3H39_25425</name>
</gene>
<dbReference type="PANTHER" id="PTHR47506">
    <property type="entry name" value="TRANSCRIPTIONAL REGULATORY PROTEIN"/>
    <property type="match status" value="1"/>
</dbReference>
<dbReference type="Pfam" id="PF00440">
    <property type="entry name" value="TetR_N"/>
    <property type="match status" value="1"/>
</dbReference>
<evidence type="ECO:0000256" key="4">
    <source>
        <dbReference type="PROSITE-ProRule" id="PRU00335"/>
    </source>
</evidence>
<proteinExistence type="predicted"/>
<feature type="DNA-binding region" description="H-T-H motif" evidence="4">
    <location>
        <begin position="25"/>
        <end position="44"/>
    </location>
</feature>
<dbReference type="InterPro" id="IPR036271">
    <property type="entry name" value="Tet_transcr_reg_TetR-rel_C_sf"/>
</dbReference>
<dbReference type="SUPFAM" id="SSF46689">
    <property type="entry name" value="Homeodomain-like"/>
    <property type="match status" value="1"/>
</dbReference>